<sequence length="446" mass="50853">MKRAVGPLDKRKRVTRCQSCVKRRIKCQGGFPCEYCIRTKKQCLAQPPTSRPKHEFIAVTPTATALPMIQLPTQVFRSPENLYLDHFVLFMKHCEFEKGFGDVSSDLVSLIQTCPPLQQATVAIGALEASRRGCRSTSSGPESPQNLAFKSYNKSIQSLQGQLQSPEALQSEGVLWCTFLLGLFELMSETSGERWIKHMLYGTCRIFQSKGPEKLDPLSERLFEAFRILEASRAIIYGGSTFLFQDSWMKRRKSPATDLSDPMETIFELLVRISTWSKSFFEHLEAIPCHLRAGHPAVHLLTRQAIHFQLKLESWLQQAPEYPNPLDPYLKFAMANCHALVLFLCKNFTYYSFWGEVKVPRLAETKITAHVDTIMDLSELILEKSRIPGVLLLFPLRMAGSNTTEPRQRRSVSKLLARVSQKGFIISERITVDLQELWKYESKTPV</sequence>
<name>A0ACD3YYP3_FUSSC</name>
<evidence type="ECO:0000313" key="2">
    <source>
        <dbReference type="Proteomes" id="UP000830768"/>
    </source>
</evidence>
<accession>A0ACD3YYP3</accession>
<proteinExistence type="predicted"/>
<dbReference type="Proteomes" id="UP000830768">
    <property type="component" value="Chromosome 4"/>
</dbReference>
<dbReference type="EMBL" id="CP090033">
    <property type="protein sequence ID" value="UPK94092.1"/>
    <property type="molecule type" value="Genomic_DNA"/>
</dbReference>
<evidence type="ECO:0000313" key="1">
    <source>
        <dbReference type="EMBL" id="UPK94092.1"/>
    </source>
</evidence>
<organism evidence="1 2">
    <name type="scientific">Fusarium solani subsp. cucurbitae</name>
    <name type="common">Neocosmosporum cucurbitae</name>
    <dbReference type="NCBI Taxonomy" id="2747967"/>
    <lineage>
        <taxon>Eukaryota</taxon>
        <taxon>Fungi</taxon>
        <taxon>Dikarya</taxon>
        <taxon>Ascomycota</taxon>
        <taxon>Pezizomycotina</taxon>
        <taxon>Sordariomycetes</taxon>
        <taxon>Hypocreomycetidae</taxon>
        <taxon>Hypocreales</taxon>
        <taxon>Nectriaceae</taxon>
        <taxon>Fusarium</taxon>
        <taxon>Fusarium solani species complex</taxon>
    </lineage>
</organism>
<keyword evidence="2" id="KW-1185">Reference proteome</keyword>
<reference evidence="1" key="1">
    <citation type="submission" date="2021-11" db="EMBL/GenBank/DDBJ databases">
        <title>Fusarium solani-melongenae Genome sequencing and assembly.</title>
        <authorList>
            <person name="Xie S."/>
            <person name="Huang L."/>
            <person name="Zhang X."/>
        </authorList>
    </citation>
    <scope>NUCLEOTIDE SEQUENCE</scope>
    <source>
        <strain evidence="1">CRI 24-3</strain>
    </source>
</reference>
<protein>
    <submittedName>
        <fullName evidence="1">Uncharacterized protein</fullName>
    </submittedName>
</protein>
<gene>
    <name evidence="1" type="ORF">LCI18_005027</name>
</gene>